<reference evidence="3" key="1">
    <citation type="journal article" date="2023" name="G3 (Bethesda)">
        <title>A reference genome for the long-term kleptoplast-retaining sea slug Elysia crispata morphotype clarki.</title>
        <authorList>
            <person name="Eastman K.E."/>
            <person name="Pendleton A.L."/>
            <person name="Shaikh M.A."/>
            <person name="Suttiyut T."/>
            <person name="Ogas R."/>
            <person name="Tomko P."/>
            <person name="Gavelis G."/>
            <person name="Widhalm J.R."/>
            <person name="Wisecaver J.H."/>
        </authorList>
    </citation>
    <scope>NUCLEOTIDE SEQUENCE</scope>
    <source>
        <strain evidence="3">ECLA1</strain>
    </source>
</reference>
<dbReference type="SUPFAM" id="SSF49899">
    <property type="entry name" value="Concanavalin A-like lectins/glucanases"/>
    <property type="match status" value="1"/>
</dbReference>
<organism evidence="3 4">
    <name type="scientific">Elysia crispata</name>
    <name type="common">lettuce slug</name>
    <dbReference type="NCBI Taxonomy" id="231223"/>
    <lineage>
        <taxon>Eukaryota</taxon>
        <taxon>Metazoa</taxon>
        <taxon>Spiralia</taxon>
        <taxon>Lophotrochozoa</taxon>
        <taxon>Mollusca</taxon>
        <taxon>Gastropoda</taxon>
        <taxon>Heterobranchia</taxon>
        <taxon>Euthyneura</taxon>
        <taxon>Panpulmonata</taxon>
        <taxon>Sacoglossa</taxon>
        <taxon>Placobranchoidea</taxon>
        <taxon>Plakobranchidae</taxon>
        <taxon>Elysia</taxon>
    </lineage>
</organism>
<proteinExistence type="predicted"/>
<keyword evidence="4" id="KW-1185">Reference proteome</keyword>
<accession>A0AAE1AE42</accession>
<evidence type="ECO:0000313" key="3">
    <source>
        <dbReference type="EMBL" id="KAK3785898.1"/>
    </source>
</evidence>
<dbReference type="EMBL" id="JAWDGP010002049">
    <property type="protein sequence ID" value="KAK3785898.1"/>
    <property type="molecule type" value="Genomic_DNA"/>
</dbReference>
<gene>
    <name evidence="3" type="ORF">RRG08_055932</name>
</gene>
<name>A0AAE1AE42_9GAST</name>
<feature type="region of interest" description="Disordered" evidence="1">
    <location>
        <begin position="77"/>
        <end position="184"/>
    </location>
</feature>
<feature type="chain" id="PRO_5042221786" evidence="2">
    <location>
        <begin position="23"/>
        <end position="460"/>
    </location>
</feature>
<evidence type="ECO:0000256" key="2">
    <source>
        <dbReference type="SAM" id="SignalP"/>
    </source>
</evidence>
<comment type="caution">
    <text evidence="3">The sequence shown here is derived from an EMBL/GenBank/DDBJ whole genome shotgun (WGS) entry which is preliminary data.</text>
</comment>
<feature type="compositionally biased region" description="Polar residues" evidence="1">
    <location>
        <begin position="82"/>
        <end position="91"/>
    </location>
</feature>
<feature type="compositionally biased region" description="Basic and acidic residues" evidence="1">
    <location>
        <begin position="163"/>
        <end position="184"/>
    </location>
</feature>
<evidence type="ECO:0000256" key="1">
    <source>
        <dbReference type="SAM" id="MobiDB-lite"/>
    </source>
</evidence>
<dbReference type="AlphaFoldDB" id="A0AAE1AE42"/>
<evidence type="ECO:0000313" key="4">
    <source>
        <dbReference type="Proteomes" id="UP001283361"/>
    </source>
</evidence>
<protein>
    <submittedName>
        <fullName evidence="3">Uncharacterized protein</fullName>
    </submittedName>
</protein>
<feature type="compositionally biased region" description="Basic and acidic residues" evidence="1">
    <location>
        <begin position="107"/>
        <end position="130"/>
    </location>
</feature>
<dbReference type="InterPro" id="IPR013320">
    <property type="entry name" value="ConA-like_dom_sf"/>
</dbReference>
<sequence length="460" mass="51901">MDITKIILLLTCGLIAVSIVTSQDNIPTECDRGVRRHHPSQANLYQVFTRKDFQKQWISYSCPEFKVFDPRSCECVTGRQPRLQSPGNSDQSRNELRSEAPQPSPLAERDFVSLREETARAATSRSEENNPIRPHPRNYRRRAWNDDSTDPETSAPEASVQSRDLETESQRDQYTERDVRPEDTVTLRQKAGHEPTCQLHRATRDPAVFERWSDGQWVAEDCNWPFYTGLIWTQEACRCEWGPNRTLAMPLTENGVPASCLMMLQVSFDNGEIRDEGRHIWLNVRHQEGASVEKDSTAVGGFSGSFRGSSIVVPYFKSNVLGDTFHIGFSFKLCPGNPDTDIVLLHNDCPEAEAGPSVVISYQAWTRQITVALRTINTDDLTEDTCSLQVSQDRWTKVDVRYGDSFLDIFINDELCTQSDKHYGLVATNNCPLTLLGEAFCGNLDEVVITRGCTEAHAVS</sequence>
<dbReference type="Proteomes" id="UP001283361">
    <property type="component" value="Unassembled WGS sequence"/>
</dbReference>
<keyword evidence="2" id="KW-0732">Signal</keyword>
<feature type="signal peptide" evidence="2">
    <location>
        <begin position="1"/>
        <end position="22"/>
    </location>
</feature>